<dbReference type="PANTHER" id="PTHR11177">
    <property type="entry name" value="CHITINASE"/>
    <property type="match status" value="1"/>
</dbReference>
<organism evidence="2 3">
    <name type="scientific">Plutella xylostella</name>
    <name type="common">Diamondback moth</name>
    <name type="synonym">Plutella maculipennis</name>
    <dbReference type="NCBI Taxonomy" id="51655"/>
    <lineage>
        <taxon>Eukaryota</taxon>
        <taxon>Metazoa</taxon>
        <taxon>Ecdysozoa</taxon>
        <taxon>Arthropoda</taxon>
        <taxon>Hexapoda</taxon>
        <taxon>Insecta</taxon>
        <taxon>Pterygota</taxon>
        <taxon>Neoptera</taxon>
        <taxon>Endopterygota</taxon>
        <taxon>Lepidoptera</taxon>
        <taxon>Glossata</taxon>
        <taxon>Ditrysia</taxon>
        <taxon>Yponomeutoidea</taxon>
        <taxon>Plutellidae</taxon>
        <taxon>Plutella</taxon>
    </lineage>
</organism>
<dbReference type="InterPro" id="IPR029070">
    <property type="entry name" value="Chitinase_insertion_sf"/>
</dbReference>
<dbReference type="InterPro" id="IPR017853">
    <property type="entry name" value="GH"/>
</dbReference>
<dbReference type="AlphaFoldDB" id="A0A8S4GDS5"/>
<dbReference type="GO" id="GO:0005975">
    <property type="term" value="P:carbohydrate metabolic process"/>
    <property type="evidence" value="ECO:0007669"/>
    <property type="project" value="InterPro"/>
</dbReference>
<dbReference type="PROSITE" id="PS51910">
    <property type="entry name" value="GH18_2"/>
    <property type="match status" value="1"/>
</dbReference>
<dbReference type="EMBL" id="CAJHNJ030000170">
    <property type="protein sequence ID" value="CAG9136938.1"/>
    <property type="molecule type" value="Genomic_DNA"/>
</dbReference>
<evidence type="ECO:0000259" key="1">
    <source>
        <dbReference type="PROSITE" id="PS51910"/>
    </source>
</evidence>
<dbReference type="GO" id="GO:0004568">
    <property type="term" value="F:chitinase activity"/>
    <property type="evidence" value="ECO:0007669"/>
    <property type="project" value="TreeGrafter"/>
</dbReference>
<dbReference type="Pfam" id="PF00704">
    <property type="entry name" value="Glyco_hydro_18"/>
    <property type="match status" value="1"/>
</dbReference>
<dbReference type="Gene3D" id="3.10.50.10">
    <property type="match status" value="1"/>
</dbReference>
<comment type="caution">
    <text evidence="2">The sequence shown here is derived from an EMBL/GenBank/DDBJ whole genome shotgun (WGS) entry which is preliminary data.</text>
</comment>
<dbReference type="InterPro" id="IPR050314">
    <property type="entry name" value="Glycosyl_Hydrlase_18"/>
</dbReference>
<evidence type="ECO:0000313" key="3">
    <source>
        <dbReference type="Proteomes" id="UP000653454"/>
    </source>
</evidence>
<evidence type="ECO:0000313" key="2">
    <source>
        <dbReference type="EMBL" id="CAG9136938.1"/>
    </source>
</evidence>
<dbReference type="PANTHER" id="PTHR11177:SF403">
    <property type="entry name" value="CHITINASE 2-RELATED"/>
    <property type="match status" value="1"/>
</dbReference>
<dbReference type="Gene3D" id="3.20.20.80">
    <property type="entry name" value="Glycosidases"/>
    <property type="match status" value="1"/>
</dbReference>
<gene>
    <name evidence="2" type="ORF">PLXY2_LOCUS15187</name>
</gene>
<dbReference type="SUPFAM" id="SSF51445">
    <property type="entry name" value="(Trans)glycosidases"/>
    <property type="match status" value="1"/>
</dbReference>
<dbReference type="InterPro" id="IPR001223">
    <property type="entry name" value="Glyco_hydro18_cat"/>
</dbReference>
<dbReference type="Proteomes" id="UP000653454">
    <property type="component" value="Unassembled WGS sequence"/>
</dbReference>
<dbReference type="GO" id="GO:0008061">
    <property type="term" value="F:chitin binding"/>
    <property type="evidence" value="ECO:0007669"/>
    <property type="project" value="TreeGrafter"/>
</dbReference>
<reference evidence="2" key="1">
    <citation type="submission" date="2020-11" db="EMBL/GenBank/DDBJ databases">
        <authorList>
            <person name="Whiteford S."/>
        </authorList>
    </citation>
    <scope>NUCLEOTIDE SEQUENCE</scope>
</reference>
<proteinExistence type="predicted"/>
<accession>A0A8S4GDS5</accession>
<dbReference type="GO" id="GO:0006032">
    <property type="term" value="P:chitin catabolic process"/>
    <property type="evidence" value="ECO:0007669"/>
    <property type="project" value="TreeGrafter"/>
</dbReference>
<protein>
    <submittedName>
        <fullName evidence="2">(diamondback moth) hypothetical protein</fullName>
    </submittedName>
</protein>
<dbReference type="GO" id="GO:0005576">
    <property type="term" value="C:extracellular region"/>
    <property type="evidence" value="ECO:0007669"/>
    <property type="project" value="TreeGrafter"/>
</dbReference>
<keyword evidence="3" id="KW-1185">Reference proteome</keyword>
<name>A0A8S4GDS5_PLUXY</name>
<feature type="domain" description="GH18" evidence="1">
    <location>
        <begin position="1"/>
        <end position="145"/>
    </location>
</feature>
<sequence>MDRFQADIVAINETWLGQGQGACAPSVPGYRLRHAPRPAHMGRSRGGGVGFYIKNNINICMEMSNSSSKWTQHWDAGSQTPYLRDGSRVISYDNARSIAIKVKMAMDYELGGLMVWSIDTDDFLGRCQPELDPYVDFTERFQRIHKDPVMTVVLERLNLPDGTRREYLNRRSAYVLDNGVLNLRLPERQKTNYALMRTINEATSLAIEEKMILDEMHKVEKENEIDVTERAKPGAGVVTSASALTVVMSCVVLARNW</sequence>